<proteinExistence type="predicted"/>
<dbReference type="PRINTS" id="PR01705">
    <property type="entry name" value="TSP1REPEAT"/>
</dbReference>
<dbReference type="SUPFAM" id="SSF57362">
    <property type="entry name" value="BPTI-like"/>
    <property type="match status" value="9"/>
</dbReference>
<dbReference type="SMART" id="SM00289">
    <property type="entry name" value="WR1"/>
    <property type="match status" value="1"/>
</dbReference>
<dbReference type="Pfam" id="PF00014">
    <property type="entry name" value="Kunitz_BPTI"/>
    <property type="match status" value="9"/>
</dbReference>
<feature type="domain" description="BPTI/Kunitz inhibitor" evidence="5">
    <location>
        <begin position="629"/>
        <end position="679"/>
    </location>
</feature>
<dbReference type="InterPro" id="IPR020901">
    <property type="entry name" value="Prtase_inh_Kunz-CS"/>
</dbReference>
<comment type="caution">
    <text evidence="6">The sequence shown here is derived from an EMBL/GenBank/DDBJ whole genome shotgun (WGS) entry which is preliminary data.</text>
</comment>
<dbReference type="FunFam" id="2.20.100.10:FF:000001">
    <property type="entry name" value="semaphorin-5A isoform X1"/>
    <property type="match status" value="2"/>
</dbReference>
<dbReference type="SMART" id="SM00131">
    <property type="entry name" value="KU"/>
    <property type="match status" value="9"/>
</dbReference>
<feature type="domain" description="BPTI/Kunitz inhibitor" evidence="5">
    <location>
        <begin position="689"/>
        <end position="739"/>
    </location>
</feature>
<name>A0A8B6F9S9_MYTGA</name>
<dbReference type="FunFam" id="2.20.100.10:FF:000007">
    <property type="entry name" value="Thrombospondin 1"/>
    <property type="match status" value="1"/>
</dbReference>
<evidence type="ECO:0000256" key="2">
    <source>
        <dbReference type="ARBA" id="ARBA00022737"/>
    </source>
</evidence>
<dbReference type="PANTHER" id="PTHR10083">
    <property type="entry name" value="KUNITZ-TYPE PROTEASE INHIBITOR-RELATED"/>
    <property type="match status" value="1"/>
</dbReference>
<evidence type="ECO:0000313" key="6">
    <source>
        <dbReference type="EMBL" id="VDI45860.1"/>
    </source>
</evidence>
<dbReference type="GO" id="GO:0005615">
    <property type="term" value="C:extracellular space"/>
    <property type="evidence" value="ECO:0007669"/>
    <property type="project" value="TreeGrafter"/>
</dbReference>
<dbReference type="AlphaFoldDB" id="A0A8B6F9S9"/>
<evidence type="ECO:0000256" key="4">
    <source>
        <dbReference type="ARBA" id="ARBA00023157"/>
    </source>
</evidence>
<evidence type="ECO:0000256" key="3">
    <source>
        <dbReference type="ARBA" id="ARBA00022900"/>
    </source>
</evidence>
<dbReference type="PRINTS" id="PR00759">
    <property type="entry name" value="BASICPTASE"/>
</dbReference>
<keyword evidence="3" id="KW-0722">Serine protease inhibitor</keyword>
<dbReference type="PROSITE" id="PS00280">
    <property type="entry name" value="BPTI_KUNITZ_1"/>
    <property type="match status" value="2"/>
</dbReference>
<accession>A0A8B6F9S9</accession>
<feature type="domain" description="BPTI/Kunitz inhibitor" evidence="5">
    <location>
        <begin position="147"/>
        <end position="197"/>
    </location>
</feature>
<feature type="non-terminal residue" evidence="6">
    <location>
        <position position="1001"/>
    </location>
</feature>
<gene>
    <name evidence="6" type="ORF">MGAL_10B080236</name>
</gene>
<feature type="domain" description="BPTI/Kunitz inhibitor" evidence="5">
    <location>
        <begin position="812"/>
        <end position="865"/>
    </location>
</feature>
<keyword evidence="4" id="KW-1015">Disulfide bond</keyword>
<evidence type="ECO:0000256" key="1">
    <source>
        <dbReference type="ARBA" id="ARBA00022690"/>
    </source>
</evidence>
<feature type="domain" description="BPTI/Kunitz inhibitor" evidence="5">
    <location>
        <begin position="500"/>
        <end position="551"/>
    </location>
</feature>
<dbReference type="CDD" id="cd00109">
    <property type="entry name" value="Kunitz-type"/>
    <property type="match status" value="3"/>
</dbReference>
<dbReference type="InterPro" id="IPR050098">
    <property type="entry name" value="TFPI/VKTCI-like"/>
</dbReference>
<dbReference type="PROSITE" id="PS50092">
    <property type="entry name" value="TSP1"/>
    <property type="match status" value="4"/>
</dbReference>
<keyword evidence="7" id="KW-1185">Reference proteome</keyword>
<dbReference type="Pfam" id="PF00090">
    <property type="entry name" value="TSP_1"/>
    <property type="match status" value="4"/>
</dbReference>
<keyword evidence="2" id="KW-0677">Repeat</keyword>
<reference evidence="6" key="1">
    <citation type="submission" date="2018-11" db="EMBL/GenBank/DDBJ databases">
        <authorList>
            <person name="Alioto T."/>
            <person name="Alioto T."/>
        </authorList>
    </citation>
    <scope>NUCLEOTIDE SEQUENCE</scope>
</reference>
<dbReference type="OrthoDB" id="6061006at2759"/>
<feature type="domain" description="BPTI/Kunitz inhibitor" evidence="5">
    <location>
        <begin position="935"/>
        <end position="985"/>
    </location>
</feature>
<dbReference type="EMBL" id="UYJE01006416">
    <property type="protein sequence ID" value="VDI45860.1"/>
    <property type="molecule type" value="Genomic_DNA"/>
</dbReference>
<dbReference type="InterPro" id="IPR006150">
    <property type="entry name" value="Cys_repeat_1"/>
</dbReference>
<evidence type="ECO:0000313" key="7">
    <source>
        <dbReference type="Proteomes" id="UP000596742"/>
    </source>
</evidence>
<dbReference type="PROSITE" id="PS50279">
    <property type="entry name" value="BPTI_KUNITZ_2"/>
    <property type="match status" value="9"/>
</dbReference>
<sequence>DVTDFVRTWFARIHSRVHHILNDGHERDNHVNERRILTKREIKPPPNFELVERDYLMFLSNQYLDQLFDYAKYINHSNETRATLDRVLSEEIARLQRMTTEELKVYCAKLQAAMAHGINLNHEITVNGQTYSLESIAQVKAGSINCCSLPAVYGNGHERVRRYFWDSNTQQCIKFDYSGDGGNGNCFNTEEECMSRCGSGAHEYYGLGDGYHGETINTPINGYWSDWSAWGPCNQNGFTIKRRTCNVPQYGGLDCEGHKAVKKRCHPKVDGCWGSWSYWSSCSVSCGHGTSSRTRECNNPLPSYGGQSCDGSDTETMDCFTQNCGVDGCWGSWSEWSGCSATCGQGHMTKWRECNNPMPEYGGHDCDGDTVETADCNIKHCEVDGGWGAWCEWSSCSASCGKGTTRRSRKCTNPTPSYGGHTCGSDSDQVMDCYVETCIPDLSCPGGGTPLLDSYGNILFCGGSESCQKCPYGYQCYPGSGSQRYCCPYSDDYVKDYDVCNMEPDSGNCQNSYSRYFYYNKHTDTCEYMAYGGCGGNLNRFDTLQECEKRCRNTKTTKDVCKLPCNTGDTSGSYCFFEYSEWYYDETSNQCKAFTYSGCGGNLNRFHDKVTCESVCTRQYDTSYSGDKCNLPKDVGYGKFHVKEFYYNKATDSCESLWFRGTGGNDNRFYDYYTCEAACKLNPIDPNVCYLEPDRGSGNEGFDQWYFDYTTQSCQKIIYGGSGGNQNRFHDEDSCVATCKDKSVTGSVCTLPKADGSGWDHLERYYYNKGTGACEQFYYKGQGGNENCFTSQKECDYTTQFCKKYTPPTQACYMPKDSGYSMGHTAPTTYWYFDWNKKQCNTFIHYGYGGNDNVFFTKEDCEHLCGSFKPSSDVCSLPFETGNCHQRITRYYFDNYLKTCREFTFTGCFENGNNFLTKSDCESLCGSFTPQLTVCDLQKDAGNGYYYQRLFYYNKVTKSCEIFDYTGQGGNGNRFGTYNDCFNTCVHTDYSDCESDSDRRL</sequence>
<dbReference type="Gene3D" id="4.10.410.10">
    <property type="entry name" value="Pancreatic trypsin inhibitor Kunitz domain"/>
    <property type="match status" value="9"/>
</dbReference>
<evidence type="ECO:0000259" key="5">
    <source>
        <dbReference type="PROSITE" id="PS50279"/>
    </source>
</evidence>
<dbReference type="InterPro" id="IPR000884">
    <property type="entry name" value="TSP1_rpt"/>
</dbReference>
<dbReference type="InterPro" id="IPR036880">
    <property type="entry name" value="Kunitz_BPTI_sf"/>
</dbReference>
<dbReference type="SMART" id="SM00209">
    <property type="entry name" value="TSP1"/>
    <property type="match status" value="4"/>
</dbReference>
<dbReference type="InterPro" id="IPR002223">
    <property type="entry name" value="Kunitz_BPTI"/>
</dbReference>
<dbReference type="Gene3D" id="2.20.100.10">
    <property type="entry name" value="Thrombospondin type-1 (TSP1) repeat"/>
    <property type="match status" value="4"/>
</dbReference>
<organism evidence="6 7">
    <name type="scientific">Mytilus galloprovincialis</name>
    <name type="common">Mediterranean mussel</name>
    <dbReference type="NCBI Taxonomy" id="29158"/>
    <lineage>
        <taxon>Eukaryota</taxon>
        <taxon>Metazoa</taxon>
        <taxon>Spiralia</taxon>
        <taxon>Lophotrochozoa</taxon>
        <taxon>Mollusca</taxon>
        <taxon>Bivalvia</taxon>
        <taxon>Autobranchia</taxon>
        <taxon>Pteriomorphia</taxon>
        <taxon>Mytilida</taxon>
        <taxon>Mytiloidea</taxon>
        <taxon>Mytilidae</taxon>
        <taxon>Mytilinae</taxon>
        <taxon>Mytilus</taxon>
    </lineage>
</organism>
<dbReference type="SUPFAM" id="SSF82895">
    <property type="entry name" value="TSP-1 type 1 repeat"/>
    <property type="match status" value="4"/>
</dbReference>
<protein>
    <recommendedName>
        <fullName evidence="5">BPTI/Kunitz inhibitor domain-containing protein</fullName>
    </recommendedName>
</protein>
<dbReference type="Proteomes" id="UP000596742">
    <property type="component" value="Unassembled WGS sequence"/>
</dbReference>
<feature type="domain" description="BPTI/Kunitz inhibitor" evidence="5">
    <location>
        <begin position="749"/>
        <end position="799"/>
    </location>
</feature>
<feature type="domain" description="BPTI/Kunitz inhibitor" evidence="5">
    <location>
        <begin position="875"/>
        <end position="925"/>
    </location>
</feature>
<feature type="domain" description="BPTI/Kunitz inhibitor" evidence="5">
    <location>
        <begin position="561"/>
        <end position="616"/>
    </location>
</feature>
<dbReference type="InterPro" id="IPR036383">
    <property type="entry name" value="TSP1_rpt_sf"/>
</dbReference>
<keyword evidence="1" id="KW-0646">Protease inhibitor</keyword>
<dbReference type="GO" id="GO:0004867">
    <property type="term" value="F:serine-type endopeptidase inhibitor activity"/>
    <property type="evidence" value="ECO:0007669"/>
    <property type="project" value="UniProtKB-KW"/>
</dbReference>
<dbReference type="CDD" id="cd22593">
    <property type="entry name" value="Kunitz_conkunitzin"/>
    <property type="match status" value="3"/>
</dbReference>
<dbReference type="PANTHER" id="PTHR10083:SF328">
    <property type="entry name" value="TISSUE FACTOR PATHWAY INHIBITOR"/>
    <property type="match status" value="1"/>
</dbReference>